<keyword evidence="2" id="KW-1185">Reference proteome</keyword>
<sequence>MQTSELLADLQWIASEERGTLTSQLGSHRDSLQQQLCLIKTLEAADAGKDTAALAAASALFQCEWKRQQVLQQVSAVRLPAMRTAAFCVSCCLLFRFSEEQRDPQHELARSLWCSICMGAAGALSFAQLPSAAQSVDTYWERLCGMPVVFEEGGRCELDGLDLKQMEKDLIRETFSVNTQLLKGADGMQQLLIGICRRLREAEESAARKSIAEARANGENFASCGLPETVSALVTLGLLPTNVCCMDSENSPAAPATPAVWTAVARLCCTIRLLSVSSRTHGGGAAFAAVFRAFSCPALPVLLQPDNRIIPSDQPQEGDLQSVTPNVTEIVLSSFAQQQEGPQGGPLPSDGPLLAVVHTTTPFKLIFPEHERYSTPYDDQRQDPTQQSQQEELLKRLDSVTVAAHFFATLRSVLLPRPSAELRQFDSALADQVRTRSDAATVIAAVLTEELRQTAANSCSEAGFLWLPVERSQQWVLGRNSAASAGGVQVEEDGQPPGL</sequence>
<reference evidence="1 2" key="1">
    <citation type="journal article" date="2016" name="BMC Genomics">
        <title>Comparative genomics reveals Cyclospora cayetanensis possesses coccidia-like metabolism and invasion components but unique surface antigens.</title>
        <authorList>
            <person name="Liu S."/>
            <person name="Wang L."/>
            <person name="Zheng H."/>
            <person name="Xu Z."/>
            <person name="Roellig D.M."/>
            <person name="Li N."/>
            <person name="Frace M.A."/>
            <person name="Tang K."/>
            <person name="Arrowood M.J."/>
            <person name="Moss D.M."/>
            <person name="Zhang L."/>
            <person name="Feng Y."/>
            <person name="Xiao L."/>
        </authorList>
    </citation>
    <scope>NUCLEOTIDE SEQUENCE [LARGE SCALE GENOMIC DNA]</scope>
    <source>
        <strain evidence="1 2">CHN_HEN01</strain>
    </source>
</reference>
<name>A0A1D3CUL1_9EIME</name>
<organism evidence="1 2">
    <name type="scientific">Cyclospora cayetanensis</name>
    <dbReference type="NCBI Taxonomy" id="88456"/>
    <lineage>
        <taxon>Eukaryota</taxon>
        <taxon>Sar</taxon>
        <taxon>Alveolata</taxon>
        <taxon>Apicomplexa</taxon>
        <taxon>Conoidasida</taxon>
        <taxon>Coccidia</taxon>
        <taxon>Eucoccidiorida</taxon>
        <taxon>Eimeriorina</taxon>
        <taxon>Eimeriidae</taxon>
        <taxon>Cyclospora</taxon>
    </lineage>
</organism>
<dbReference type="Proteomes" id="UP000095192">
    <property type="component" value="Unassembled WGS sequence"/>
</dbReference>
<protein>
    <submittedName>
        <fullName evidence="1">Uncharacterized protein</fullName>
    </submittedName>
</protein>
<gene>
    <name evidence="1" type="ORF">cyc_07095</name>
</gene>
<dbReference type="InParanoid" id="A0A1D3CUL1"/>
<accession>A0A1D3CUL1</accession>
<evidence type="ECO:0000313" key="1">
    <source>
        <dbReference type="EMBL" id="OEH74891.1"/>
    </source>
</evidence>
<dbReference type="EMBL" id="JROU02001884">
    <property type="protein sequence ID" value="OEH74891.1"/>
    <property type="molecule type" value="Genomic_DNA"/>
</dbReference>
<proteinExistence type="predicted"/>
<comment type="caution">
    <text evidence="1">The sequence shown here is derived from an EMBL/GenBank/DDBJ whole genome shotgun (WGS) entry which is preliminary data.</text>
</comment>
<dbReference type="AlphaFoldDB" id="A0A1D3CUL1"/>
<evidence type="ECO:0000313" key="2">
    <source>
        <dbReference type="Proteomes" id="UP000095192"/>
    </source>
</evidence>
<dbReference type="VEuPathDB" id="ToxoDB:cyc_07095"/>
<dbReference type="VEuPathDB" id="ToxoDB:LOC34623126"/>